<protein>
    <recommendedName>
        <fullName evidence="4">Transcription factor domain-containing protein</fullName>
    </recommendedName>
</protein>
<dbReference type="PANTHER" id="PTHR37540:SF5">
    <property type="entry name" value="TRANSCRIPTION FACTOR DOMAIN-CONTAINING PROTEIN"/>
    <property type="match status" value="1"/>
</dbReference>
<dbReference type="Proteomes" id="UP001345691">
    <property type="component" value="Unassembled WGS sequence"/>
</dbReference>
<evidence type="ECO:0000256" key="1">
    <source>
        <dbReference type="SAM" id="MobiDB-lite"/>
    </source>
</evidence>
<evidence type="ECO:0008006" key="4">
    <source>
        <dbReference type="Google" id="ProtNLM"/>
    </source>
</evidence>
<keyword evidence="3" id="KW-1185">Reference proteome</keyword>
<dbReference type="PANTHER" id="PTHR37540">
    <property type="entry name" value="TRANSCRIPTION FACTOR (ACR-2), PUTATIVE-RELATED-RELATED"/>
    <property type="match status" value="1"/>
</dbReference>
<proteinExistence type="predicted"/>
<organism evidence="2 3">
    <name type="scientific">Exophiala sideris</name>
    <dbReference type="NCBI Taxonomy" id="1016849"/>
    <lineage>
        <taxon>Eukaryota</taxon>
        <taxon>Fungi</taxon>
        <taxon>Dikarya</taxon>
        <taxon>Ascomycota</taxon>
        <taxon>Pezizomycotina</taxon>
        <taxon>Eurotiomycetes</taxon>
        <taxon>Chaetothyriomycetidae</taxon>
        <taxon>Chaetothyriales</taxon>
        <taxon>Herpotrichiellaceae</taxon>
        <taxon>Exophiala</taxon>
    </lineage>
</organism>
<reference evidence="2 3" key="1">
    <citation type="submission" date="2023-08" db="EMBL/GenBank/DDBJ databases">
        <title>Black Yeasts Isolated from many extreme environments.</title>
        <authorList>
            <person name="Coleine C."/>
            <person name="Stajich J.E."/>
            <person name="Selbmann L."/>
        </authorList>
    </citation>
    <scope>NUCLEOTIDE SEQUENCE [LARGE SCALE GENOMIC DNA]</scope>
    <source>
        <strain evidence="2 3">CCFEE 6328</strain>
    </source>
</reference>
<dbReference type="EMBL" id="JAVRRF010000008">
    <property type="protein sequence ID" value="KAK5062155.1"/>
    <property type="molecule type" value="Genomic_DNA"/>
</dbReference>
<feature type="region of interest" description="Disordered" evidence="1">
    <location>
        <begin position="53"/>
        <end position="77"/>
    </location>
</feature>
<evidence type="ECO:0000313" key="3">
    <source>
        <dbReference type="Proteomes" id="UP001345691"/>
    </source>
</evidence>
<comment type="caution">
    <text evidence="2">The sequence shown here is derived from an EMBL/GenBank/DDBJ whole genome shotgun (WGS) entry which is preliminary data.</text>
</comment>
<accession>A0ABR0JE21</accession>
<sequence length="550" mass="61662">MADDYHFVNYQYGSRGGFEPVNASEVRHRLRFVQAGRRHEYPPTIFQPSRRRCKASAVDTTEGENGGDERRHVRKSSRHLLSRAVKGQINNSESATSASRKQLLGPQDILQGCDSPREPFSALPVVIDAYAFDLLCYYRQVYAPSIWCIEGRISAERSFEHTMNASAALKDALQDELLANALLAAASARTTYFLQRCLRGMRSHLDDVFQWRESTSTIHLRTLTAAMYMMTAEGFSSNFDAAAFHINAARSVLELCGGLAGIPDQSMREMFLKCVVSIHSFAFQPCTIALDGWLPHGQDADEPVSDTTRSIISLRDPDNAVVPIGLRQLIDLGLVPVPLASLIRQIADCLDVYHDSYAHTADVRSELARWIFRRDIELRHRLLALDMPGQAANILRLALIVWMTSMMTTLGLSRIGSVLSQRLKDSIESIEPIKWALSDELGAWILSLGAMLAANDSSTEAWFVERLDELNAVSGWFQSVISSVRTHDGSSGSRSDALAGLDSELDPEMRMMERFQARFFYCEEIQKAQLERLVRKLISNKSSLYSLNMR</sequence>
<gene>
    <name evidence="2" type="ORF">LTR69_004513</name>
</gene>
<evidence type="ECO:0000313" key="2">
    <source>
        <dbReference type="EMBL" id="KAK5062155.1"/>
    </source>
</evidence>
<name>A0ABR0JE21_9EURO</name>